<name>A0A0M9UCI8_9CHLR</name>
<reference evidence="2 4" key="1">
    <citation type="journal article" date="2015" name="Genome Announc.">
        <title>Draft Genome Sequence of a Heterotrophic Facultative Anaerobic Thermophilic Bacterium, Ardenticatena maritima Strain 110ST.</title>
        <authorList>
            <person name="Kawaichi S."/>
            <person name="Yoshida T."/>
            <person name="Sako Y."/>
            <person name="Nakamura R."/>
        </authorList>
    </citation>
    <scope>NUCLEOTIDE SEQUENCE [LARGE SCALE GENOMIC DNA]</scope>
    <source>
        <strain evidence="2 4">110S</strain>
    </source>
</reference>
<dbReference type="EC" id="6.5.1.1" evidence="2"/>
<dbReference type="PANTHER" id="PTHR42705:SF2">
    <property type="entry name" value="BIFUNCTIONAL NON-HOMOLOGOUS END JOINING PROTEIN LIGD"/>
    <property type="match status" value="1"/>
</dbReference>
<dbReference type="GO" id="GO:0003910">
    <property type="term" value="F:DNA ligase (ATP) activity"/>
    <property type="evidence" value="ECO:0007669"/>
    <property type="project" value="UniProtKB-EC"/>
</dbReference>
<dbReference type="PATRIC" id="fig|872965.6.peg.244"/>
<dbReference type="OrthoDB" id="9802472at2"/>
<evidence type="ECO:0000313" key="5">
    <source>
        <dbReference type="Proteomes" id="UP000050502"/>
    </source>
</evidence>
<dbReference type="Pfam" id="PF21686">
    <property type="entry name" value="LigD_Prim-Pol"/>
    <property type="match status" value="1"/>
</dbReference>
<dbReference type="Proteomes" id="UP000050502">
    <property type="component" value="Unassembled WGS sequence"/>
</dbReference>
<dbReference type="STRING" id="872965.SE16_01495"/>
<dbReference type="RefSeq" id="WP_054492775.1">
    <property type="nucleotide sequence ID" value="NZ_BBZA01000089.1"/>
</dbReference>
<reference evidence="3 5" key="2">
    <citation type="submission" date="2015-07" db="EMBL/GenBank/DDBJ databases">
        <title>Whole genome sequence of Ardenticatena maritima DSM 23922.</title>
        <authorList>
            <person name="Hemp J."/>
            <person name="Ward L.M."/>
            <person name="Pace L.A."/>
            <person name="Fischer W.W."/>
        </authorList>
    </citation>
    <scope>NUCLEOTIDE SEQUENCE [LARGE SCALE GENOMIC DNA]</scope>
    <source>
        <strain evidence="3 5">110S</strain>
    </source>
</reference>
<dbReference type="Gene3D" id="3.90.920.10">
    <property type="entry name" value="DNA primase, PRIM domain"/>
    <property type="match status" value="1"/>
</dbReference>
<keyword evidence="2" id="KW-0436">Ligase</keyword>
<protein>
    <submittedName>
        <fullName evidence="2">DNA ligase</fullName>
        <ecNumber evidence="2">6.5.1.1</ecNumber>
    </submittedName>
</protein>
<evidence type="ECO:0000313" key="3">
    <source>
        <dbReference type="EMBL" id="KPL89204.1"/>
    </source>
</evidence>
<dbReference type="CDD" id="cd04861">
    <property type="entry name" value="LigD_Pol_like"/>
    <property type="match status" value="1"/>
</dbReference>
<feature type="domain" description="DNA ligase D polymerase" evidence="1">
    <location>
        <begin position="29"/>
        <end position="284"/>
    </location>
</feature>
<dbReference type="InterPro" id="IPR052171">
    <property type="entry name" value="NHEJ_LigD"/>
</dbReference>
<evidence type="ECO:0000313" key="4">
    <source>
        <dbReference type="Proteomes" id="UP000037784"/>
    </source>
</evidence>
<evidence type="ECO:0000313" key="2">
    <source>
        <dbReference type="EMBL" id="GAP62890.1"/>
    </source>
</evidence>
<dbReference type="InterPro" id="IPR014145">
    <property type="entry name" value="LigD_pol_dom"/>
</dbReference>
<evidence type="ECO:0000259" key="1">
    <source>
        <dbReference type="Pfam" id="PF21686"/>
    </source>
</evidence>
<comment type="caution">
    <text evidence="2">The sequence shown here is derived from an EMBL/GenBank/DDBJ whole genome shotgun (WGS) entry which is preliminary data.</text>
</comment>
<accession>A0A0M9UCI8</accession>
<dbReference type="NCBIfam" id="TIGR02778">
    <property type="entry name" value="ligD_pol"/>
    <property type="match status" value="1"/>
</dbReference>
<dbReference type="PANTHER" id="PTHR42705">
    <property type="entry name" value="BIFUNCTIONAL NON-HOMOLOGOUS END JOINING PROTEIN LIGD"/>
    <property type="match status" value="1"/>
</dbReference>
<keyword evidence="4" id="KW-1185">Reference proteome</keyword>
<reference evidence="4" key="3">
    <citation type="submission" date="2015-08" db="EMBL/GenBank/DDBJ databases">
        <title>Draft Genome Sequence of a Heterotrophic Facultative Anaerobic Bacterium Ardenticatena maritima Strain 110S.</title>
        <authorList>
            <person name="Kawaichi S."/>
            <person name="Yoshida T."/>
            <person name="Sako Y."/>
            <person name="Nakamura R."/>
        </authorList>
    </citation>
    <scope>NUCLEOTIDE SEQUENCE [LARGE SCALE GENOMIC DNA]</scope>
    <source>
        <strain evidence="4">110S</strain>
    </source>
</reference>
<dbReference type="EMBL" id="LGKN01000003">
    <property type="protein sequence ID" value="KPL89204.1"/>
    <property type="molecule type" value="Genomic_DNA"/>
</dbReference>
<dbReference type="EMBL" id="BBZA01000089">
    <property type="protein sequence ID" value="GAP62890.1"/>
    <property type="molecule type" value="Genomic_DNA"/>
</dbReference>
<organism evidence="2 4">
    <name type="scientific">Ardenticatena maritima</name>
    <dbReference type="NCBI Taxonomy" id="872965"/>
    <lineage>
        <taxon>Bacteria</taxon>
        <taxon>Bacillati</taxon>
        <taxon>Chloroflexota</taxon>
        <taxon>Ardenticatenia</taxon>
        <taxon>Ardenticatenales</taxon>
        <taxon>Ardenticatenaceae</taxon>
        <taxon>Ardenticatena</taxon>
    </lineage>
</organism>
<sequence>MTTRSVEVDGRTIEVPRWDKVLFPDDGLTKGDLVCYYQRIAPTMLPHVRGRLVSLQRFPNGIAEAGFFQKEAPDYFPDWMPRWSVYVHEDERHQPQVYLDTAATLVYLAAQATITPHVWLSRVPHITRPDRLIFDLDPPEGASFEVVRRAALDLRATLQQLDVPAFAMTTGSRGLHVVVPLQADAVFEETRALARAIAEHLARQFPERYTTALRREERRGRLFLDYLRNAYGQTTVAPYAVRARPGAPVATPLDWRDVQRPDMHAQRFTVRTIFRRLAQKPDPWREIDRRAVSVRSLHNALQRHGINPSPEDERR</sequence>
<dbReference type="AlphaFoldDB" id="A0A0M9UCI8"/>
<proteinExistence type="predicted"/>
<gene>
    <name evidence="2" type="ORF">ARMA_1313</name>
    <name evidence="3" type="ORF">SE16_01495</name>
</gene>
<dbReference type="InParanoid" id="A0A0M9UCI8"/>
<dbReference type="Proteomes" id="UP000037784">
    <property type="component" value="Unassembled WGS sequence"/>
</dbReference>